<gene>
    <name evidence="5" type="ORF">GCM10011529_30290</name>
</gene>
<feature type="chain" id="PRO_5038125563" evidence="3">
    <location>
        <begin position="24"/>
        <end position="623"/>
    </location>
</feature>
<dbReference type="RefSeq" id="WP_188764245.1">
    <property type="nucleotide sequence ID" value="NZ_BMJM01000017.1"/>
</dbReference>
<dbReference type="Proteomes" id="UP000635071">
    <property type="component" value="Unassembled WGS sequence"/>
</dbReference>
<dbReference type="InterPro" id="IPR011042">
    <property type="entry name" value="6-blade_b-propeller_TolB-like"/>
</dbReference>
<sequence length="623" mass="65362">MYSRLLQRVALAALLGAAMPAAALDTAATVAAIASIRSSTGASHAPDGKRVAYISNASGSPQVWVLGADGPVQVTNLADPVQSVAWSPAGDWLAYDVAPGGGLNVQAHVVKPDGSGDRLVTSGGASNNRLFGWTKDGKALRLGSAAADPSRFEPQLIDLASGAVSKVGEGSAGLESFLVSDDGRRVVIDRAVTRGDGNIWLADRAGGVERLVTPHKGRAQFSTIGLSSDARRLWLIGNGDTDNYALSAVDIAADGTPGPLRTVLGRTNAELETAELSDNGRTIALVWSKGGRSELSWFNTATGKERKGPELPVDIVSAPNFSPDSTSLVMTGAGAAAPANLYRVKLATNDVSRLTNSAHDGVDLGGFVRPRLLEWQARDDVKLSGWLYTPKSATGQQPMVFIYHGGPEGQSRPSISSDIQALVASGISVLTPNVRGSTGAGKTFMELDNGPLRVNGVTDIADTSDHMVKAGLADPKRLGIMGGSYGGYMVMAGVTEFPKMFAAGVNLYGVVNFDSFFKYTQPWMAAISTVEYGDPVRDKALLAKLSPLTNIDKVTTPLLVLHGANDTNVPVIEAEQIVASLKARGVPVDYILFPDEGHGWRKLPNRVKSTTAIVAFFSAKFGL</sequence>
<organism evidence="5 6">
    <name type="scientific">Sandarakinorhabdus glacialis</name>
    <dbReference type="NCBI Taxonomy" id="1614636"/>
    <lineage>
        <taxon>Bacteria</taxon>
        <taxon>Pseudomonadati</taxon>
        <taxon>Pseudomonadota</taxon>
        <taxon>Alphaproteobacteria</taxon>
        <taxon>Sphingomonadales</taxon>
        <taxon>Sphingosinicellaceae</taxon>
        <taxon>Sandarakinorhabdus</taxon>
    </lineage>
</organism>
<dbReference type="InterPro" id="IPR029058">
    <property type="entry name" value="AB_hydrolase_fold"/>
</dbReference>
<evidence type="ECO:0000256" key="1">
    <source>
        <dbReference type="ARBA" id="ARBA00022801"/>
    </source>
</evidence>
<evidence type="ECO:0000256" key="3">
    <source>
        <dbReference type="SAM" id="SignalP"/>
    </source>
</evidence>
<dbReference type="EMBL" id="BMJM01000017">
    <property type="protein sequence ID" value="GGE21586.1"/>
    <property type="molecule type" value="Genomic_DNA"/>
</dbReference>
<dbReference type="InterPro" id="IPR011659">
    <property type="entry name" value="WD40"/>
</dbReference>
<comment type="caution">
    <text evidence="5">The sequence shown here is derived from an EMBL/GenBank/DDBJ whole genome shotgun (WGS) entry which is preliminary data.</text>
</comment>
<feature type="signal peptide" evidence="3">
    <location>
        <begin position="1"/>
        <end position="23"/>
    </location>
</feature>
<dbReference type="Gene3D" id="3.40.50.1820">
    <property type="entry name" value="alpha/beta hydrolase"/>
    <property type="match status" value="1"/>
</dbReference>
<evidence type="ECO:0000259" key="4">
    <source>
        <dbReference type="Pfam" id="PF00326"/>
    </source>
</evidence>
<dbReference type="AlphaFoldDB" id="A0A917EBM8"/>
<dbReference type="InterPro" id="IPR001375">
    <property type="entry name" value="Peptidase_S9_cat"/>
</dbReference>
<dbReference type="InterPro" id="IPR002470">
    <property type="entry name" value="Peptidase_S9A"/>
</dbReference>
<keyword evidence="2" id="KW-0720">Serine protease</keyword>
<proteinExistence type="predicted"/>
<evidence type="ECO:0000313" key="6">
    <source>
        <dbReference type="Proteomes" id="UP000635071"/>
    </source>
</evidence>
<keyword evidence="1" id="KW-0378">Hydrolase</keyword>
<dbReference type="PANTHER" id="PTHR42776">
    <property type="entry name" value="SERINE PEPTIDASE S9 FAMILY MEMBER"/>
    <property type="match status" value="1"/>
</dbReference>
<feature type="domain" description="Peptidase S9 prolyl oligopeptidase catalytic" evidence="4">
    <location>
        <begin position="414"/>
        <end position="622"/>
    </location>
</feature>
<dbReference type="GO" id="GO:0004252">
    <property type="term" value="F:serine-type endopeptidase activity"/>
    <property type="evidence" value="ECO:0007669"/>
    <property type="project" value="InterPro"/>
</dbReference>
<dbReference type="Gene3D" id="2.130.10.120">
    <property type="entry name" value="Prolyl oligopeptidase, N-terminal domain"/>
    <property type="match status" value="1"/>
</dbReference>
<dbReference type="Pfam" id="PF00326">
    <property type="entry name" value="Peptidase_S9"/>
    <property type="match status" value="1"/>
</dbReference>
<reference evidence="5" key="2">
    <citation type="submission" date="2020-09" db="EMBL/GenBank/DDBJ databases">
        <authorList>
            <person name="Sun Q."/>
            <person name="Zhou Y."/>
        </authorList>
    </citation>
    <scope>NUCLEOTIDE SEQUENCE</scope>
    <source>
        <strain evidence="5">CGMCC 1.15519</strain>
    </source>
</reference>
<dbReference type="Gene3D" id="2.120.10.30">
    <property type="entry name" value="TolB, C-terminal domain"/>
    <property type="match status" value="1"/>
</dbReference>
<name>A0A917EBM8_9SPHN</name>
<dbReference type="Pfam" id="PF07676">
    <property type="entry name" value="PD40"/>
    <property type="match status" value="1"/>
</dbReference>
<reference evidence="5" key="1">
    <citation type="journal article" date="2014" name="Int. J. Syst. Evol. Microbiol.">
        <title>Complete genome sequence of Corynebacterium casei LMG S-19264T (=DSM 44701T), isolated from a smear-ripened cheese.</title>
        <authorList>
            <consortium name="US DOE Joint Genome Institute (JGI-PGF)"/>
            <person name="Walter F."/>
            <person name="Albersmeier A."/>
            <person name="Kalinowski J."/>
            <person name="Ruckert C."/>
        </authorList>
    </citation>
    <scope>NUCLEOTIDE SEQUENCE</scope>
    <source>
        <strain evidence="5">CGMCC 1.15519</strain>
    </source>
</reference>
<protein>
    <submittedName>
        <fullName evidence="5">Peptidase S9</fullName>
    </submittedName>
</protein>
<accession>A0A917EBM8</accession>
<dbReference type="GO" id="GO:0006508">
    <property type="term" value="P:proteolysis"/>
    <property type="evidence" value="ECO:0007669"/>
    <property type="project" value="InterPro"/>
</dbReference>
<dbReference type="SUPFAM" id="SSF53474">
    <property type="entry name" value="alpha/beta-Hydrolases"/>
    <property type="match status" value="1"/>
</dbReference>
<evidence type="ECO:0000313" key="5">
    <source>
        <dbReference type="EMBL" id="GGE21586.1"/>
    </source>
</evidence>
<dbReference type="PANTHER" id="PTHR42776:SF27">
    <property type="entry name" value="DIPEPTIDYL PEPTIDASE FAMILY MEMBER 6"/>
    <property type="match status" value="1"/>
</dbReference>
<keyword evidence="2" id="KW-0645">Protease</keyword>
<keyword evidence="6" id="KW-1185">Reference proteome</keyword>
<keyword evidence="3" id="KW-0732">Signal</keyword>
<evidence type="ECO:0000256" key="2">
    <source>
        <dbReference type="ARBA" id="ARBA00022825"/>
    </source>
</evidence>
<dbReference type="PRINTS" id="PR00862">
    <property type="entry name" value="PROLIGOPTASE"/>
</dbReference>
<dbReference type="SUPFAM" id="SSF82171">
    <property type="entry name" value="DPP6 N-terminal domain-like"/>
    <property type="match status" value="1"/>
</dbReference>